<reference evidence="1 2" key="1">
    <citation type="submission" date="2017-08" db="EMBL/GenBank/DDBJ databases">
        <title>Infants hospitalized years apart are colonized by the same room-sourced microbial strains.</title>
        <authorList>
            <person name="Brooks B."/>
            <person name="Olm M.R."/>
            <person name="Firek B.A."/>
            <person name="Baker R."/>
            <person name="Thomas B.C."/>
            <person name="Morowitz M.J."/>
            <person name="Banfield J.F."/>
        </authorList>
    </citation>
    <scope>NUCLEOTIDE SEQUENCE [LARGE SCALE GENOMIC DNA]</scope>
    <source>
        <strain evidence="1">S2_003_000_R2_14</strain>
    </source>
</reference>
<comment type="caution">
    <text evidence="1">The sequence shown here is derived from an EMBL/GenBank/DDBJ whole genome shotgun (WGS) entry which is preliminary data.</text>
</comment>
<evidence type="ECO:0008006" key="3">
    <source>
        <dbReference type="Google" id="ProtNLM"/>
    </source>
</evidence>
<gene>
    <name evidence="1" type="ORF">DI536_26095</name>
</gene>
<dbReference type="AlphaFoldDB" id="A0A2W5UFW3"/>
<dbReference type="Proteomes" id="UP000249061">
    <property type="component" value="Unassembled WGS sequence"/>
</dbReference>
<evidence type="ECO:0000313" key="1">
    <source>
        <dbReference type="EMBL" id="PZR07838.1"/>
    </source>
</evidence>
<accession>A0A2W5UFW3</accession>
<protein>
    <recommendedName>
        <fullName evidence="3">Lipoprotein</fullName>
    </recommendedName>
</protein>
<proteinExistence type="predicted"/>
<organism evidence="1 2">
    <name type="scientific">Archangium gephyra</name>
    <dbReference type="NCBI Taxonomy" id="48"/>
    <lineage>
        <taxon>Bacteria</taxon>
        <taxon>Pseudomonadati</taxon>
        <taxon>Myxococcota</taxon>
        <taxon>Myxococcia</taxon>
        <taxon>Myxococcales</taxon>
        <taxon>Cystobacterineae</taxon>
        <taxon>Archangiaceae</taxon>
        <taxon>Archangium</taxon>
    </lineage>
</organism>
<name>A0A2W5UFW3_9BACT</name>
<dbReference type="EMBL" id="QFQP01000028">
    <property type="protein sequence ID" value="PZR07838.1"/>
    <property type="molecule type" value="Genomic_DNA"/>
</dbReference>
<sequence>MRHLVFALLTLTGCAASRASMPTLRPFAVSEAPVLEENHFTRDRVAMGEDHLREILAAPIFLEENARIGVLPVSNGYAPEFEVPVEKVPAALAAALDGSGLFAQSSELSSDFPITAGIGGLRELAARYRTEYLLLYRHRFSDAAHGNPLAAFYVTILGAFVVPGTTVESSGVLEATLFDVKTGTILFTVYERVSREGLSPPPAVEQRWRDMHQEMVAEAQSKLADQVLAQLNRLVASRPRNTRNAVVQNSPE</sequence>
<evidence type="ECO:0000313" key="2">
    <source>
        <dbReference type="Proteomes" id="UP000249061"/>
    </source>
</evidence>